<evidence type="ECO:0000256" key="9">
    <source>
        <dbReference type="ARBA" id="ARBA00023054"/>
    </source>
</evidence>
<keyword evidence="7 11" id="KW-0862">Zinc</keyword>
<dbReference type="Gene3D" id="1.10.510.10">
    <property type="entry name" value="Transferase(Phosphotransferase) domain 1"/>
    <property type="match status" value="1"/>
</dbReference>
<reference evidence="16" key="1">
    <citation type="submission" date="2020-06" db="EMBL/GenBank/DDBJ databases">
        <title>A chromosome-scale genome assembly of Talaromyces rugulosus W13939.</title>
        <authorList>
            <person name="Wang B."/>
            <person name="Guo L."/>
            <person name="Ye K."/>
            <person name="Wang L."/>
        </authorList>
    </citation>
    <scope>NUCLEOTIDE SEQUENCE [LARGE SCALE GENOMIC DNA]</scope>
    <source>
        <strain evidence="16">W13939</strain>
    </source>
</reference>
<evidence type="ECO:0000256" key="5">
    <source>
        <dbReference type="ARBA" id="ARBA00022741"/>
    </source>
</evidence>
<dbReference type="Pfam" id="PF25586">
    <property type="entry name" value="zf-CCCH_PAN3"/>
    <property type="match status" value="1"/>
</dbReference>
<dbReference type="Proteomes" id="UP000509510">
    <property type="component" value="Chromosome V"/>
</dbReference>
<evidence type="ECO:0000256" key="8">
    <source>
        <dbReference type="ARBA" id="ARBA00022840"/>
    </source>
</evidence>
<dbReference type="PROSITE" id="PS50103">
    <property type="entry name" value="ZF_C3H1"/>
    <property type="match status" value="1"/>
</dbReference>
<gene>
    <name evidence="10" type="primary">PAN3</name>
    <name evidence="15" type="ORF">TRUGW13939_09179</name>
</gene>
<dbReference type="GO" id="GO:0008143">
    <property type="term" value="F:poly(A) binding"/>
    <property type="evidence" value="ECO:0007669"/>
    <property type="project" value="TreeGrafter"/>
</dbReference>
<feature type="region of interest" description="Knob domain" evidence="10">
    <location>
        <begin position="768"/>
        <end position="865"/>
    </location>
</feature>
<name>A0A7H8RBY0_TALRU</name>
<proteinExistence type="inferred from homology"/>
<feature type="region of interest" description="Disordered" evidence="12">
    <location>
        <begin position="1"/>
        <end position="25"/>
    </location>
</feature>
<dbReference type="InterPro" id="IPR000571">
    <property type="entry name" value="Znf_CCCH"/>
</dbReference>
<accession>A0A7H8RBY0</accession>
<feature type="region of interest" description="Disordered" evidence="12">
    <location>
        <begin position="104"/>
        <end position="156"/>
    </location>
</feature>
<dbReference type="GO" id="GO:0004672">
    <property type="term" value="F:protein kinase activity"/>
    <property type="evidence" value="ECO:0007669"/>
    <property type="project" value="InterPro"/>
</dbReference>
<keyword evidence="9 10" id="KW-0175">Coiled coil</keyword>
<organism evidence="15 16">
    <name type="scientific">Talaromyces rugulosus</name>
    <name type="common">Penicillium rugulosum</name>
    <dbReference type="NCBI Taxonomy" id="121627"/>
    <lineage>
        <taxon>Eukaryota</taxon>
        <taxon>Fungi</taxon>
        <taxon>Dikarya</taxon>
        <taxon>Ascomycota</taxon>
        <taxon>Pezizomycotina</taxon>
        <taxon>Eurotiomycetes</taxon>
        <taxon>Eurotiomycetidae</taxon>
        <taxon>Eurotiales</taxon>
        <taxon>Trichocomaceae</taxon>
        <taxon>Talaromyces</taxon>
        <taxon>Talaromyces sect. Islandici</taxon>
    </lineage>
</organism>
<evidence type="ECO:0000259" key="13">
    <source>
        <dbReference type="PROSITE" id="PS50011"/>
    </source>
</evidence>
<dbReference type="GO" id="GO:0031251">
    <property type="term" value="C:PAN complex"/>
    <property type="evidence" value="ECO:0007669"/>
    <property type="project" value="UniProtKB-UniRule"/>
</dbReference>
<dbReference type="InterPro" id="IPR030844">
    <property type="entry name" value="PAN3"/>
</dbReference>
<evidence type="ECO:0000256" key="10">
    <source>
        <dbReference type="HAMAP-Rule" id="MF_03181"/>
    </source>
</evidence>
<keyword evidence="5 10" id="KW-0547">Nucleotide-binding</keyword>
<comment type="caution">
    <text evidence="10">Lacks conserved residue(s) required for the propagation of feature annotation.</text>
</comment>
<keyword evidence="16" id="KW-1185">Reference proteome</keyword>
<dbReference type="PANTHER" id="PTHR12272:SF11">
    <property type="entry name" value="PAN2-PAN3 DEADENYLATION COMPLEX SUBUNIT PAN3"/>
    <property type="match status" value="1"/>
</dbReference>
<evidence type="ECO:0000256" key="11">
    <source>
        <dbReference type="PROSITE-ProRule" id="PRU00723"/>
    </source>
</evidence>
<dbReference type="GO" id="GO:0006397">
    <property type="term" value="P:mRNA processing"/>
    <property type="evidence" value="ECO:0007669"/>
    <property type="project" value="UniProtKB-KW"/>
</dbReference>
<comment type="subcellular location">
    <subcellularLocation>
        <location evidence="1 10">Cytoplasm</location>
    </subcellularLocation>
</comment>
<evidence type="ECO:0000256" key="7">
    <source>
        <dbReference type="ARBA" id="ARBA00022833"/>
    </source>
</evidence>
<comment type="subunit">
    <text evidence="10">Homodimer. Forms a heterotrimer with a catalytic subunit PAN2 to form the poly(A)-nuclease (PAN) deadenylation complex. Interacts (via PAM-2 motif) with poly(A)-binding protein PAB1 (via PABC domain), conferring substrate specificity of the enzyme complex.</text>
</comment>
<evidence type="ECO:0000313" key="16">
    <source>
        <dbReference type="Proteomes" id="UP000509510"/>
    </source>
</evidence>
<evidence type="ECO:0000256" key="3">
    <source>
        <dbReference type="ARBA" id="ARBA00022664"/>
    </source>
</evidence>
<feature type="compositionally biased region" description="Low complexity" evidence="12">
    <location>
        <begin position="307"/>
        <end position="325"/>
    </location>
</feature>
<dbReference type="OrthoDB" id="204958at2759"/>
<dbReference type="PANTHER" id="PTHR12272">
    <property type="entry name" value="DEADENYLATION COMPLEX SUBUNIT PAN3"/>
    <property type="match status" value="1"/>
</dbReference>
<dbReference type="GO" id="GO:0000289">
    <property type="term" value="P:nuclear-transcribed mRNA poly(A) tail shortening"/>
    <property type="evidence" value="ECO:0007669"/>
    <property type="project" value="UniProtKB-UniRule"/>
</dbReference>
<dbReference type="GO" id="GO:0000932">
    <property type="term" value="C:P-body"/>
    <property type="evidence" value="ECO:0007669"/>
    <property type="project" value="TreeGrafter"/>
</dbReference>
<evidence type="ECO:0000256" key="2">
    <source>
        <dbReference type="ARBA" id="ARBA00022490"/>
    </source>
</evidence>
<dbReference type="FunFam" id="1.10.287.3700:FF:000001">
    <property type="entry name" value="PAN2-PAN3 deadenylation complex subunit PAN3"/>
    <property type="match status" value="1"/>
</dbReference>
<feature type="region of interest" description="Disordered" evidence="12">
    <location>
        <begin position="302"/>
        <end position="358"/>
    </location>
</feature>
<comment type="similarity">
    <text evidence="10">Belongs to the protein kinase superfamily. PAN3 family.</text>
</comment>
<evidence type="ECO:0000256" key="1">
    <source>
        <dbReference type="ARBA" id="ARBA00004496"/>
    </source>
</evidence>
<dbReference type="InterPro" id="IPR011009">
    <property type="entry name" value="Kinase-like_dom_sf"/>
</dbReference>
<feature type="domain" description="Protein kinase" evidence="13">
    <location>
        <begin position="491"/>
        <end position="865"/>
    </location>
</feature>
<dbReference type="Gene3D" id="6.10.250.3160">
    <property type="match status" value="1"/>
</dbReference>
<dbReference type="HAMAP" id="MF_03181">
    <property type="entry name" value="PAN3"/>
    <property type="match status" value="1"/>
</dbReference>
<feature type="binding site" evidence="10">
    <location>
        <begin position="569"/>
        <end position="576"/>
    </location>
    <ligand>
        <name>ATP</name>
        <dbReference type="ChEBI" id="CHEBI:30616"/>
    </ligand>
</feature>
<dbReference type="InterPro" id="IPR000719">
    <property type="entry name" value="Prot_kinase_dom"/>
</dbReference>
<feature type="domain" description="C3H1-type" evidence="14">
    <location>
        <begin position="64"/>
        <end position="93"/>
    </location>
</feature>
<feature type="compositionally biased region" description="Polar residues" evidence="12">
    <location>
        <begin position="348"/>
        <end position="358"/>
    </location>
</feature>
<comment type="domain">
    <text evidence="10">The pseudokinase domain, the coiled-coil (CC), and C-terminal knob domain (CK) form a structural unit (PKC) that forms an extensive high-affinity interaction surface for PAN2.</text>
</comment>
<dbReference type="Gene3D" id="1.10.287.3700">
    <property type="match status" value="1"/>
</dbReference>
<feature type="coiled-coil region" evidence="10">
    <location>
        <begin position="729"/>
        <end position="767"/>
    </location>
</feature>
<evidence type="ECO:0000256" key="12">
    <source>
        <dbReference type="SAM" id="MobiDB-lite"/>
    </source>
</evidence>
<feature type="zinc finger region" description="C3H1-type" evidence="11">
    <location>
        <begin position="64"/>
        <end position="93"/>
    </location>
</feature>
<dbReference type="Pfam" id="PF18101">
    <property type="entry name" value="Pan3_CK"/>
    <property type="match status" value="1"/>
</dbReference>
<comment type="domain">
    <text evidence="10">The N-terminal zinc finger binds to poly(A) RNA.</text>
</comment>
<dbReference type="GO" id="GO:0008270">
    <property type="term" value="F:zinc ion binding"/>
    <property type="evidence" value="ECO:0007669"/>
    <property type="project" value="UniProtKB-KW"/>
</dbReference>
<keyword evidence="6 11" id="KW-0863">Zinc-finger</keyword>
<dbReference type="EMBL" id="CP055902">
    <property type="protein sequence ID" value="QKX62023.1"/>
    <property type="molecule type" value="Genomic_DNA"/>
</dbReference>
<dbReference type="Gene3D" id="1.20.5.5160">
    <property type="match status" value="1"/>
</dbReference>
<dbReference type="AlphaFoldDB" id="A0A7H8RBY0"/>
<comment type="domain">
    <text evidence="10">Contains a pseudokinase domain. The protein kinase domain is predicted to be catalytically inactive because some of the residues important for catalytic activity are substituted and it lacks the equivalent of the binding site for a peptide substrate. However, it has retained an ATP-binding site and ATP-binding is required for mRNA degradation, stimulating the activity of the PAN2 nuclease in vitro. The nucleotide-binding site is juxtaposed to the RNase active site of PAN2 in the complex and may actually bind nucleosides of a poly(A) RNA rather than ATP, feeding the poly(A)-tail to the active site of the deadenylase and thus increasing the efficiency with which this distributive enzyme degrades oligo(A) RNAs.</text>
</comment>
<comment type="function">
    <text evidence="10">Regulatory subunit of the poly(A)-nuclease (PAN) deadenylation complex, one of two cytoplasmic mRNA deadenylases involved in mRNA turnover. PAN specifically shortens poly(A) tails of RNA and the activity is stimulated by poly(A)-binding protein PAB1. PAN deadenylation is followed by rapid degradation of the shortened mRNA tails by the CCR4-NOT complex. Deadenylated mRNAs are then degraded by two alternative mechanisms, namely exosome-mediated 3'-5' exonucleolytic degradation, or deadenlyation-dependent mRNA decaping and subsequent 5'-3' exonucleolytic degradation by XRN1. May also be involved in post-transcriptional maturation of mRNA poly(A) tails. PAN3 acts as a positive regulator for PAN activity, recruiting the catalytic subunit PAN2 to mRNA via its interaction with RNA and with PAB1.</text>
</comment>
<dbReference type="FunFam" id="1.20.5.5160:FF:000002">
    <property type="entry name" value="PAN2-PAN3 deadenylation complex subunit PAN3"/>
    <property type="match status" value="1"/>
</dbReference>
<evidence type="ECO:0000259" key="14">
    <source>
        <dbReference type="PROSITE" id="PS50103"/>
    </source>
</evidence>
<feature type="binding site" evidence="10">
    <location>
        <begin position="628"/>
        <end position="629"/>
    </location>
    <ligand>
        <name>ATP</name>
        <dbReference type="ChEBI" id="CHEBI:30616"/>
    </ligand>
</feature>
<dbReference type="PROSITE" id="PS50011">
    <property type="entry name" value="PROTEIN_KINASE_DOM"/>
    <property type="match status" value="1"/>
</dbReference>
<keyword evidence="3 10" id="KW-0507">mRNA processing</keyword>
<feature type="binding site" evidence="10">
    <location>
        <position position="520"/>
    </location>
    <ligand>
        <name>ATP</name>
        <dbReference type="ChEBI" id="CHEBI:30616"/>
    </ligand>
</feature>
<keyword evidence="8 10" id="KW-0067">ATP-binding</keyword>
<evidence type="ECO:0000256" key="6">
    <source>
        <dbReference type="ARBA" id="ARBA00022771"/>
    </source>
</evidence>
<keyword evidence="4 11" id="KW-0479">Metal-binding</keyword>
<dbReference type="FunFam" id="1.10.510.10:FF:000520">
    <property type="entry name" value="PAN2-PAN3 deadenylation complex subunit PAN3"/>
    <property type="match status" value="1"/>
</dbReference>
<keyword evidence="2 10" id="KW-0963">Cytoplasm</keyword>
<dbReference type="InterPro" id="IPR041332">
    <property type="entry name" value="Pan3_CK"/>
</dbReference>
<sequence length="865" mass="95445">MASAAKPGLDDSRRSMGSPKLRGRGTSQPRVFNFFFLRSMILISTDADGDNVATQADPLRSIENAKDTLCRNVTIYGKCRYEDKGCAFNHDPQKLYNMNQNDSRKRLNVDSPSFTPAVLGANGSSPSKKPNAISPKAASAAPFLPKGSGSSTPSVRADAASPEWTVAEVADFVPQGLDASQVVSLGVYFSFPVTASGPQGSRSLRAEADESPTNLDARAISFEPRAVRSTSLPLALSPGSSSLARRSDRSSCLLENPLSFPPRPLSYQSRRVPKYYPNFFPLADVEPGPDFWRERVFSQTDDIRGTSRFPQPDSPPSRFFRSMSPQLVPDDRPACLSYDSLESHDSSDSQLTQVSLQGNGNGVLNPAATYDPFVTTPGSLAGNGGVTSHPAQGNPYSHDAAAAVAASMGGAAFFSGQAAFQQPVQYHLYAPIGPHSQNISTYQRNVHDLFLPNDFREELQKKTAATLQTLPNSSLPAHVDHFHSLVPLDLSHQKNATTFGYPSWVYKAQSSKDGNFYVLRRLEGYRLTNEKAIRAVQAWKRITNGSVVTVHDAFTTRVFQDSSLVFVMDYHPLSKTLAEQHLGAGNRYPGRTNTPIPEQVLWGYVTQIASALKAIHNCGMAARIIDASKIILTGKNRIRLNACAIMDVVQHDTQRSVQDLQLQDLVNFGQLMLALGASASTAVGSPTKLMEHFTRVYSPQLKNSVFWLLNGMQKDQERNIDIFISGISSQLISTFDSSLHMDDQLTSDLARELENGRLVRLVTKLNFVNERPEYEHDRQWSENGERYFLKLFRDYVFHQVDGQNSPVVDLGHVLTCLNKLDAGTDEKMTLISRDEQSCFIVSYKELKKALESSFQALMKPARRMH</sequence>
<dbReference type="GO" id="GO:0005524">
    <property type="term" value="F:ATP binding"/>
    <property type="evidence" value="ECO:0007669"/>
    <property type="project" value="UniProtKB-UniRule"/>
</dbReference>
<evidence type="ECO:0000256" key="4">
    <source>
        <dbReference type="ARBA" id="ARBA00022723"/>
    </source>
</evidence>
<evidence type="ECO:0000313" key="15">
    <source>
        <dbReference type="EMBL" id="QKX62023.1"/>
    </source>
</evidence>
<protein>
    <recommendedName>
        <fullName evidence="10">PAN2-PAN3 deadenylation complex subunit PAN3</fullName>
    </recommendedName>
    <alternativeName>
        <fullName evidence="10">PAB1P-dependent poly(A)-specific ribonuclease</fullName>
    </alternativeName>
    <alternativeName>
        <fullName evidence="10">Poly(A)-nuclease deadenylation complex subunit 3</fullName>
        <shortName evidence="10">PAN deadenylation complex subunit 3</shortName>
    </alternativeName>
</protein>
<dbReference type="SUPFAM" id="SSF56112">
    <property type="entry name" value="Protein kinase-like (PK-like)"/>
    <property type="match status" value="1"/>
</dbReference>